<evidence type="ECO:0008006" key="4">
    <source>
        <dbReference type="Google" id="ProtNLM"/>
    </source>
</evidence>
<dbReference type="Proteomes" id="UP000196320">
    <property type="component" value="Unassembled WGS sequence"/>
</dbReference>
<proteinExistence type="predicted"/>
<accession>A0A1R4IZ74</accession>
<evidence type="ECO:0000313" key="3">
    <source>
        <dbReference type="Proteomes" id="UP000196320"/>
    </source>
</evidence>
<evidence type="ECO:0000313" key="2">
    <source>
        <dbReference type="EMBL" id="SJN25171.1"/>
    </source>
</evidence>
<keyword evidence="1" id="KW-1133">Transmembrane helix</keyword>
<dbReference type="SUPFAM" id="SSF50998">
    <property type="entry name" value="Quinoprotein alcohol dehydrogenase-like"/>
    <property type="match status" value="1"/>
</dbReference>
<keyword evidence="1" id="KW-0472">Membrane</keyword>
<reference evidence="2 3" key="1">
    <citation type="submission" date="2017-02" db="EMBL/GenBank/DDBJ databases">
        <authorList>
            <person name="Peterson S.W."/>
        </authorList>
    </citation>
    <scope>NUCLEOTIDE SEQUENCE [LARGE SCALE GENOMIC DNA]</scope>
    <source>
        <strain evidence="2 3">B Mb 05.01</strain>
    </source>
</reference>
<evidence type="ECO:0000256" key="1">
    <source>
        <dbReference type="SAM" id="Phobius"/>
    </source>
</evidence>
<sequence length="514" mass="52244">MPALRTSGGGEVGRENAVPAWPVIGLTFEDNAAVADAAGVGEPIRVAAYPDLATASASAAAAAARRLNVARCRVQGVGPDGEVWVMVVDAEAETLEDLDGGAAERHAASGRGSKLSRRMSVIPQRWWLVIGVAAVAVAGIAVVVIPRGVLPAPATGPIAEDEVPVPDAGQLPVSAPAGWDTYASWVIDSAKPGAAAILAGDDILVLADGADVIAVDAETGQERWRSGTSGDVTALYAPSGTDVIFAARSNTGVSVLDRKTGTVLTNGETTAQEIVLGDVPYAELPGQAAAVLLGTSWERRQVPATAVPVGTVDAGLVSVSVEQGNLWVTTSNNPVLPPAVPLQAPADGLKLSRTVAFVDGNLILAWADRFGPQTFTIDAVSAAGTLERVGTFDATGRSSGGASVDALSGLVGIGSLLLDVDSQTVTESEQGTVVASAGYGWTEQAGNNRVRIAPDGSTLPLRSSAVIPDVILPNGQAVVRAARGSDGNAYYVLEVQQPTETATPEPTPTDGKGQ</sequence>
<gene>
    <name evidence="2" type="ORF">FM104_04760</name>
</gene>
<organism evidence="2 3">
    <name type="scientific">Microbacterium esteraromaticum</name>
    <dbReference type="NCBI Taxonomy" id="57043"/>
    <lineage>
        <taxon>Bacteria</taxon>
        <taxon>Bacillati</taxon>
        <taxon>Actinomycetota</taxon>
        <taxon>Actinomycetes</taxon>
        <taxon>Micrococcales</taxon>
        <taxon>Microbacteriaceae</taxon>
        <taxon>Microbacterium</taxon>
    </lineage>
</organism>
<dbReference type="InterPro" id="IPR011047">
    <property type="entry name" value="Quinoprotein_ADH-like_sf"/>
</dbReference>
<dbReference type="AlphaFoldDB" id="A0A1R4IZ74"/>
<protein>
    <recommendedName>
        <fullName evidence="4">PQQ-binding-like beta-propeller repeat protein</fullName>
    </recommendedName>
</protein>
<dbReference type="EMBL" id="FUKO01000014">
    <property type="protein sequence ID" value="SJN25171.1"/>
    <property type="molecule type" value="Genomic_DNA"/>
</dbReference>
<keyword evidence="3" id="KW-1185">Reference proteome</keyword>
<dbReference type="InterPro" id="IPR015943">
    <property type="entry name" value="WD40/YVTN_repeat-like_dom_sf"/>
</dbReference>
<name>A0A1R4IZ74_9MICO</name>
<dbReference type="Gene3D" id="2.130.10.10">
    <property type="entry name" value="YVTN repeat-like/Quinoprotein amine dehydrogenase"/>
    <property type="match status" value="1"/>
</dbReference>
<feature type="transmembrane region" description="Helical" evidence="1">
    <location>
        <begin position="126"/>
        <end position="145"/>
    </location>
</feature>
<keyword evidence="1" id="KW-0812">Transmembrane</keyword>